<comment type="caution">
    <text evidence="1">The sequence shown here is derived from an EMBL/GenBank/DDBJ whole genome shotgun (WGS) entry which is preliminary data.</text>
</comment>
<sequence length="489" mass="53019">MRPMSQDQDASQGTQADEASAAPTPPLRCRVIDTVLGARVEAFLALYLVSRFMTATPIQDLLLRKACLNELGVNATVCARLDEDELVKDAAEQISSAASTAQNIVAMAPSCAVAIFIGPWCDKYGYRMPLVVATLGFMATTALNLMTVYRLEMPLYANILSSLPDGLCGGLITVFAAVHSVAAVTTGVKGRRARFFGLSMVIVLFITLGGFLGGQLYGRYGLVTVLGVSLVLASTAVLWAFFAIKDSVRPEHARDGIALKLRNLAQANNLCDGFRSSIKPRPRKGRAQIWCLFGATCCIVIEQSSKVIDYYYARKMYSWNVAHYTTVKTVSSLACLVLYVPLIYLFLRVFKISDPAMAFVGAAFASGQMVVLGLAYTEWLYYLSQLVGIPTFLAKAGIRTHLSKIVGKDEMGKVFAFVSSFDSVVPLAADVLLTWLFNVSITFLPGLPYLAAAVIAGIAIGLMGYVTKVHRKYLTYEGMPDTETAPTCQ</sequence>
<name>A0ACB7T541_HYAAI</name>
<dbReference type="Proteomes" id="UP000821845">
    <property type="component" value="Chromosome 11"/>
</dbReference>
<keyword evidence="2" id="KW-1185">Reference proteome</keyword>
<evidence type="ECO:0000313" key="1">
    <source>
        <dbReference type="EMBL" id="KAH6941264.1"/>
    </source>
</evidence>
<accession>A0ACB7T541</accession>
<organism evidence="1 2">
    <name type="scientific">Hyalomma asiaticum</name>
    <name type="common">Tick</name>
    <dbReference type="NCBI Taxonomy" id="266040"/>
    <lineage>
        <taxon>Eukaryota</taxon>
        <taxon>Metazoa</taxon>
        <taxon>Ecdysozoa</taxon>
        <taxon>Arthropoda</taxon>
        <taxon>Chelicerata</taxon>
        <taxon>Arachnida</taxon>
        <taxon>Acari</taxon>
        <taxon>Parasitiformes</taxon>
        <taxon>Ixodida</taxon>
        <taxon>Ixodoidea</taxon>
        <taxon>Ixodidae</taxon>
        <taxon>Hyalomminae</taxon>
        <taxon>Hyalomma</taxon>
    </lineage>
</organism>
<gene>
    <name evidence="1" type="ORF">HPB50_015453</name>
</gene>
<evidence type="ECO:0000313" key="2">
    <source>
        <dbReference type="Proteomes" id="UP000821845"/>
    </source>
</evidence>
<proteinExistence type="predicted"/>
<protein>
    <submittedName>
        <fullName evidence="1">Uncharacterized protein</fullName>
    </submittedName>
</protein>
<reference evidence="1" key="1">
    <citation type="submission" date="2020-05" db="EMBL/GenBank/DDBJ databases">
        <title>Large-scale comparative analyses of tick genomes elucidate their genetic diversity and vector capacities.</title>
        <authorList>
            <person name="Jia N."/>
            <person name="Wang J."/>
            <person name="Shi W."/>
            <person name="Du L."/>
            <person name="Sun Y."/>
            <person name="Zhan W."/>
            <person name="Jiang J."/>
            <person name="Wang Q."/>
            <person name="Zhang B."/>
            <person name="Ji P."/>
            <person name="Sakyi L.B."/>
            <person name="Cui X."/>
            <person name="Yuan T."/>
            <person name="Jiang B."/>
            <person name="Yang W."/>
            <person name="Lam T.T.-Y."/>
            <person name="Chang Q."/>
            <person name="Ding S."/>
            <person name="Wang X."/>
            <person name="Zhu J."/>
            <person name="Ruan X."/>
            <person name="Zhao L."/>
            <person name="Wei J."/>
            <person name="Que T."/>
            <person name="Du C."/>
            <person name="Cheng J."/>
            <person name="Dai P."/>
            <person name="Han X."/>
            <person name="Huang E."/>
            <person name="Gao Y."/>
            <person name="Liu J."/>
            <person name="Shao H."/>
            <person name="Ye R."/>
            <person name="Li L."/>
            <person name="Wei W."/>
            <person name="Wang X."/>
            <person name="Wang C."/>
            <person name="Yang T."/>
            <person name="Huo Q."/>
            <person name="Li W."/>
            <person name="Guo W."/>
            <person name="Chen H."/>
            <person name="Zhou L."/>
            <person name="Ni X."/>
            <person name="Tian J."/>
            <person name="Zhou Y."/>
            <person name="Sheng Y."/>
            <person name="Liu T."/>
            <person name="Pan Y."/>
            <person name="Xia L."/>
            <person name="Li J."/>
            <person name="Zhao F."/>
            <person name="Cao W."/>
        </authorList>
    </citation>
    <scope>NUCLEOTIDE SEQUENCE</scope>
    <source>
        <strain evidence="1">Hyas-2018</strain>
    </source>
</reference>
<dbReference type="EMBL" id="CM023491">
    <property type="protein sequence ID" value="KAH6941264.1"/>
    <property type="molecule type" value="Genomic_DNA"/>
</dbReference>